<dbReference type="AlphaFoldDB" id="A0A5C3NWD7"/>
<dbReference type="Pfam" id="PF05699">
    <property type="entry name" value="Dimer_Tnp_hAT"/>
    <property type="match status" value="1"/>
</dbReference>
<sequence length="177" mass="20002">MTRHRATRQTLKSSNRYVNCVFSSPSLVDVPSQGDVNIFDKLDSLSPPQADELRDELERYLSADPEHAPDPIQWWIDRAAIYPNLSRMALDYLSIPATSVDVERVFSRGRLLLSHIRNRLSAQSTRALLCLGAWSDLGLIKAEDVQKASQLAELDAEDSDFDMEDGWDTIRVADLKK</sequence>
<dbReference type="InterPro" id="IPR008906">
    <property type="entry name" value="HATC_C_dom"/>
</dbReference>
<feature type="domain" description="HAT C-terminal dimerisation" evidence="1">
    <location>
        <begin position="56"/>
        <end position="134"/>
    </location>
</feature>
<organism evidence="2 3">
    <name type="scientific">Polyporus arcularius HHB13444</name>
    <dbReference type="NCBI Taxonomy" id="1314778"/>
    <lineage>
        <taxon>Eukaryota</taxon>
        <taxon>Fungi</taxon>
        <taxon>Dikarya</taxon>
        <taxon>Basidiomycota</taxon>
        <taxon>Agaricomycotina</taxon>
        <taxon>Agaricomycetes</taxon>
        <taxon>Polyporales</taxon>
        <taxon>Polyporaceae</taxon>
        <taxon>Polyporus</taxon>
    </lineage>
</organism>
<evidence type="ECO:0000313" key="3">
    <source>
        <dbReference type="Proteomes" id="UP000308197"/>
    </source>
</evidence>
<dbReference type="EMBL" id="ML211560">
    <property type="protein sequence ID" value="TFK81776.1"/>
    <property type="molecule type" value="Genomic_DNA"/>
</dbReference>
<evidence type="ECO:0000259" key="1">
    <source>
        <dbReference type="Pfam" id="PF05699"/>
    </source>
</evidence>
<dbReference type="PANTHER" id="PTHR47611">
    <property type="entry name" value="HAT DIMERISATION DOMAIN, C-TERMINAL"/>
    <property type="match status" value="1"/>
</dbReference>
<name>A0A5C3NWD7_9APHY</name>
<evidence type="ECO:0000313" key="2">
    <source>
        <dbReference type="EMBL" id="TFK81776.1"/>
    </source>
</evidence>
<gene>
    <name evidence="2" type="ORF">K466DRAFT_501549</name>
</gene>
<protein>
    <submittedName>
        <fullName evidence="2">HATC-domain-containing protein</fullName>
    </submittedName>
</protein>
<dbReference type="Proteomes" id="UP000308197">
    <property type="component" value="Unassembled WGS sequence"/>
</dbReference>
<dbReference type="InParanoid" id="A0A5C3NWD7"/>
<dbReference type="GO" id="GO:0046983">
    <property type="term" value="F:protein dimerization activity"/>
    <property type="evidence" value="ECO:0007669"/>
    <property type="project" value="InterPro"/>
</dbReference>
<proteinExistence type="predicted"/>
<accession>A0A5C3NWD7</accession>
<dbReference type="SUPFAM" id="SSF53098">
    <property type="entry name" value="Ribonuclease H-like"/>
    <property type="match status" value="1"/>
</dbReference>
<dbReference type="PANTHER" id="PTHR47611:SF1">
    <property type="entry name" value="CCHC-TYPE DOMAIN-CONTAINING PROTEIN"/>
    <property type="match status" value="1"/>
</dbReference>
<reference evidence="2 3" key="1">
    <citation type="journal article" date="2019" name="Nat. Ecol. Evol.">
        <title>Megaphylogeny resolves global patterns of mushroom evolution.</title>
        <authorList>
            <person name="Varga T."/>
            <person name="Krizsan K."/>
            <person name="Foldi C."/>
            <person name="Dima B."/>
            <person name="Sanchez-Garcia M."/>
            <person name="Sanchez-Ramirez S."/>
            <person name="Szollosi G.J."/>
            <person name="Szarkandi J.G."/>
            <person name="Papp V."/>
            <person name="Albert L."/>
            <person name="Andreopoulos W."/>
            <person name="Angelini C."/>
            <person name="Antonin V."/>
            <person name="Barry K.W."/>
            <person name="Bougher N.L."/>
            <person name="Buchanan P."/>
            <person name="Buyck B."/>
            <person name="Bense V."/>
            <person name="Catcheside P."/>
            <person name="Chovatia M."/>
            <person name="Cooper J."/>
            <person name="Damon W."/>
            <person name="Desjardin D."/>
            <person name="Finy P."/>
            <person name="Geml J."/>
            <person name="Haridas S."/>
            <person name="Hughes K."/>
            <person name="Justo A."/>
            <person name="Karasinski D."/>
            <person name="Kautmanova I."/>
            <person name="Kiss B."/>
            <person name="Kocsube S."/>
            <person name="Kotiranta H."/>
            <person name="LaButti K.M."/>
            <person name="Lechner B.E."/>
            <person name="Liimatainen K."/>
            <person name="Lipzen A."/>
            <person name="Lukacs Z."/>
            <person name="Mihaltcheva S."/>
            <person name="Morgado L.N."/>
            <person name="Niskanen T."/>
            <person name="Noordeloos M.E."/>
            <person name="Ohm R.A."/>
            <person name="Ortiz-Santana B."/>
            <person name="Ovrebo C."/>
            <person name="Racz N."/>
            <person name="Riley R."/>
            <person name="Savchenko A."/>
            <person name="Shiryaev A."/>
            <person name="Soop K."/>
            <person name="Spirin V."/>
            <person name="Szebenyi C."/>
            <person name="Tomsovsky M."/>
            <person name="Tulloss R.E."/>
            <person name="Uehling J."/>
            <person name="Grigoriev I.V."/>
            <person name="Vagvolgyi C."/>
            <person name="Papp T."/>
            <person name="Martin F.M."/>
            <person name="Miettinen O."/>
            <person name="Hibbett D.S."/>
            <person name="Nagy L.G."/>
        </authorList>
    </citation>
    <scope>NUCLEOTIDE SEQUENCE [LARGE SCALE GENOMIC DNA]</scope>
    <source>
        <strain evidence="2 3">HHB13444</strain>
    </source>
</reference>
<dbReference type="InterPro" id="IPR012337">
    <property type="entry name" value="RNaseH-like_sf"/>
</dbReference>
<keyword evidence="3" id="KW-1185">Reference proteome</keyword>